<keyword evidence="4" id="KW-0378">Hydrolase</keyword>
<evidence type="ECO:0000256" key="4">
    <source>
        <dbReference type="ARBA" id="ARBA00022801"/>
    </source>
</evidence>
<reference evidence="7" key="1">
    <citation type="submission" date="2023-07" db="EMBL/GenBank/DDBJ databases">
        <title>30 novel species of actinomycetes from the DSMZ collection.</title>
        <authorList>
            <person name="Nouioui I."/>
        </authorList>
    </citation>
    <scope>NUCLEOTIDE SEQUENCE [LARGE SCALE GENOMIC DNA]</scope>
    <source>
        <strain evidence="7">DSM 41699</strain>
    </source>
</reference>
<dbReference type="NCBIfam" id="TIGR00072">
    <property type="entry name" value="hydrog_prot"/>
    <property type="match status" value="1"/>
</dbReference>
<evidence type="ECO:0000313" key="6">
    <source>
        <dbReference type="EMBL" id="MDT0466242.1"/>
    </source>
</evidence>
<keyword evidence="3" id="KW-0064">Aspartyl protease</keyword>
<dbReference type="EMBL" id="JAVREY010000034">
    <property type="protein sequence ID" value="MDT0466242.1"/>
    <property type="molecule type" value="Genomic_DNA"/>
</dbReference>
<evidence type="ECO:0000256" key="5">
    <source>
        <dbReference type="SAM" id="MobiDB-lite"/>
    </source>
</evidence>
<dbReference type="GO" id="GO:0008233">
    <property type="term" value="F:peptidase activity"/>
    <property type="evidence" value="ECO:0007669"/>
    <property type="project" value="UniProtKB-KW"/>
</dbReference>
<organism evidence="6 7">
    <name type="scientific">Streptomyces gibsoniae</name>
    <dbReference type="NCBI Taxonomy" id="3075529"/>
    <lineage>
        <taxon>Bacteria</taxon>
        <taxon>Bacillati</taxon>
        <taxon>Actinomycetota</taxon>
        <taxon>Actinomycetes</taxon>
        <taxon>Kitasatosporales</taxon>
        <taxon>Streptomycetaceae</taxon>
        <taxon>Streptomyces</taxon>
    </lineage>
</organism>
<evidence type="ECO:0000256" key="2">
    <source>
        <dbReference type="ARBA" id="ARBA00022670"/>
    </source>
</evidence>
<proteinExistence type="inferred from homology"/>
<dbReference type="PANTHER" id="PTHR30302:SF1">
    <property type="entry name" value="HYDROGENASE 2 MATURATION PROTEASE"/>
    <property type="match status" value="1"/>
</dbReference>
<sequence length="200" mass="20469">MNPGGDNGKVLVAGIGNVFLGDDGFGVETVRALSGRRLPAHVEVLDIGVRGVHLAYQVLDGYDTLVLVDATARGGDPGTLYVIEHEAAADGAPSVPMDGHRMTPDAVLALLGTLSAGTGGQPPRRTVVVGCEPACVEERIGLSPAVSDAVPRAVQLIEQLLRPDAAGDPASGARADEAPAPETRTDEAPAPETLVDDTAR</sequence>
<comment type="similarity">
    <text evidence="1">Belongs to the peptidase A31 family.</text>
</comment>
<dbReference type="Pfam" id="PF01750">
    <property type="entry name" value="HycI"/>
    <property type="match status" value="1"/>
</dbReference>
<keyword evidence="7" id="KW-1185">Reference proteome</keyword>
<dbReference type="Proteomes" id="UP001183809">
    <property type="component" value="Unassembled WGS sequence"/>
</dbReference>
<dbReference type="PRINTS" id="PR00446">
    <property type="entry name" value="HYDRGNUPTAKE"/>
</dbReference>
<dbReference type="InterPro" id="IPR023430">
    <property type="entry name" value="Pept_HybD-like_dom_sf"/>
</dbReference>
<name>A0ABU2TZL8_9ACTN</name>
<dbReference type="Gene3D" id="3.40.50.1450">
    <property type="entry name" value="HybD-like"/>
    <property type="match status" value="1"/>
</dbReference>
<gene>
    <name evidence="6" type="ORF">RM764_25065</name>
</gene>
<evidence type="ECO:0000256" key="3">
    <source>
        <dbReference type="ARBA" id="ARBA00022750"/>
    </source>
</evidence>
<feature type="region of interest" description="Disordered" evidence="5">
    <location>
        <begin position="163"/>
        <end position="200"/>
    </location>
</feature>
<protein>
    <submittedName>
        <fullName evidence="6">Hydrogenase maturation protease</fullName>
    </submittedName>
</protein>
<comment type="caution">
    <text evidence="6">The sequence shown here is derived from an EMBL/GenBank/DDBJ whole genome shotgun (WGS) entry which is preliminary data.</text>
</comment>
<keyword evidence="2 6" id="KW-0645">Protease</keyword>
<evidence type="ECO:0000313" key="7">
    <source>
        <dbReference type="Proteomes" id="UP001183809"/>
    </source>
</evidence>
<accession>A0ABU2TZL8</accession>
<dbReference type="RefSeq" id="WP_311697705.1">
    <property type="nucleotide sequence ID" value="NZ_JAVREY010000034.1"/>
</dbReference>
<dbReference type="GO" id="GO:0006508">
    <property type="term" value="P:proteolysis"/>
    <property type="evidence" value="ECO:0007669"/>
    <property type="project" value="UniProtKB-KW"/>
</dbReference>
<dbReference type="PANTHER" id="PTHR30302">
    <property type="entry name" value="HYDROGENASE 1 MATURATION PROTEASE"/>
    <property type="match status" value="1"/>
</dbReference>
<dbReference type="CDD" id="cd06068">
    <property type="entry name" value="H2MP_like-1"/>
    <property type="match status" value="1"/>
</dbReference>
<dbReference type="InterPro" id="IPR000671">
    <property type="entry name" value="Peptidase_A31"/>
</dbReference>
<dbReference type="SUPFAM" id="SSF53163">
    <property type="entry name" value="HybD-like"/>
    <property type="match status" value="1"/>
</dbReference>
<evidence type="ECO:0000256" key="1">
    <source>
        <dbReference type="ARBA" id="ARBA00006814"/>
    </source>
</evidence>